<evidence type="ECO:0000256" key="2">
    <source>
        <dbReference type="ARBA" id="ARBA00022475"/>
    </source>
</evidence>
<dbReference type="InterPro" id="IPR050539">
    <property type="entry name" value="ThrE_Dicarb/AminoAcid_Exp"/>
</dbReference>
<keyword evidence="2" id="KW-1003">Cell membrane</keyword>
<feature type="transmembrane region" description="Helical" evidence="8">
    <location>
        <begin position="45"/>
        <end position="67"/>
    </location>
</feature>
<dbReference type="EMBL" id="JAAGPU010000003">
    <property type="protein sequence ID" value="NEU03870.1"/>
    <property type="molecule type" value="Genomic_DNA"/>
</dbReference>
<dbReference type="AlphaFoldDB" id="A0A6M0GZC7"/>
<keyword evidence="4 8" id="KW-0812">Transmembrane</keyword>
<dbReference type="GO" id="GO:0005886">
    <property type="term" value="C:plasma membrane"/>
    <property type="evidence" value="ECO:0007669"/>
    <property type="project" value="UniProtKB-SubCell"/>
</dbReference>
<dbReference type="Proteomes" id="UP000481872">
    <property type="component" value="Unassembled WGS sequence"/>
</dbReference>
<evidence type="ECO:0000256" key="8">
    <source>
        <dbReference type="SAM" id="Phobius"/>
    </source>
</evidence>
<dbReference type="PANTHER" id="PTHR34390:SF1">
    <property type="entry name" value="SUCCINATE TRANSPORTER SUBUNIT YJJB-RELATED"/>
    <property type="match status" value="1"/>
</dbReference>
<evidence type="ECO:0000313" key="11">
    <source>
        <dbReference type="Proteomes" id="UP000481872"/>
    </source>
</evidence>
<evidence type="ECO:0000256" key="3">
    <source>
        <dbReference type="ARBA" id="ARBA00022519"/>
    </source>
</evidence>
<dbReference type="InterPro" id="IPR024528">
    <property type="entry name" value="ThrE_2"/>
</dbReference>
<feature type="transmembrane region" description="Helical" evidence="8">
    <location>
        <begin position="79"/>
        <end position="99"/>
    </location>
</feature>
<evidence type="ECO:0000259" key="9">
    <source>
        <dbReference type="Pfam" id="PF12821"/>
    </source>
</evidence>
<accession>A0A6M0GZC7</accession>
<evidence type="ECO:0000313" key="10">
    <source>
        <dbReference type="EMBL" id="NEU03870.1"/>
    </source>
</evidence>
<comment type="subcellular location">
    <subcellularLocation>
        <location evidence="1">Cell membrane</location>
        <topology evidence="1">Multi-pass membrane protein</topology>
    </subcellularLocation>
</comment>
<dbReference type="RefSeq" id="WP_061993965.1">
    <property type="nucleotide sequence ID" value="NZ_JAAGPU010000003.1"/>
</dbReference>
<evidence type="ECO:0000256" key="6">
    <source>
        <dbReference type="ARBA" id="ARBA00023136"/>
    </source>
</evidence>
<name>A0A6M0GZC7_9CLOT</name>
<comment type="caution">
    <text evidence="10">The sequence shown here is derived from an EMBL/GenBank/DDBJ whole genome shotgun (WGS) entry which is preliminary data.</text>
</comment>
<keyword evidence="3" id="KW-0997">Cell inner membrane</keyword>
<comment type="similarity">
    <text evidence="7">Belongs to the ThrE exporter (TC 2.A.79) family.</text>
</comment>
<protein>
    <submittedName>
        <fullName evidence="10">Threonine/serine exporter</fullName>
    </submittedName>
</protein>
<feature type="domain" description="Threonine/Serine exporter ThrE" evidence="9">
    <location>
        <begin position="7"/>
        <end position="135"/>
    </location>
</feature>
<organism evidence="10 11">
    <name type="scientific">Clostridium senegalense</name>
    <dbReference type="NCBI Taxonomy" id="1465809"/>
    <lineage>
        <taxon>Bacteria</taxon>
        <taxon>Bacillati</taxon>
        <taxon>Bacillota</taxon>
        <taxon>Clostridia</taxon>
        <taxon>Eubacteriales</taxon>
        <taxon>Clostridiaceae</taxon>
        <taxon>Clostridium</taxon>
    </lineage>
</organism>
<keyword evidence="5 8" id="KW-1133">Transmembrane helix</keyword>
<proteinExistence type="inferred from homology"/>
<dbReference type="PANTHER" id="PTHR34390">
    <property type="entry name" value="UPF0442 PROTEIN YJJB-RELATED"/>
    <property type="match status" value="1"/>
</dbReference>
<gene>
    <name evidence="10" type="ORF">G3M99_03160</name>
</gene>
<dbReference type="Pfam" id="PF12821">
    <property type="entry name" value="ThrE_2"/>
    <property type="match status" value="1"/>
</dbReference>
<feature type="transmembrane region" description="Helical" evidence="8">
    <location>
        <begin position="119"/>
        <end position="139"/>
    </location>
</feature>
<reference evidence="10 11" key="1">
    <citation type="submission" date="2020-02" db="EMBL/GenBank/DDBJ databases">
        <title>Genome assembly of a novel Clostridium senegalense strain.</title>
        <authorList>
            <person name="Gupta T.B."/>
            <person name="Jauregui R."/>
            <person name="Maclean P."/>
            <person name="Nawarathana A."/>
            <person name="Brightwell G."/>
        </authorList>
    </citation>
    <scope>NUCLEOTIDE SEQUENCE [LARGE SCALE GENOMIC DNA]</scope>
    <source>
        <strain evidence="10 11">AGRFS4</strain>
    </source>
</reference>
<evidence type="ECO:0000256" key="5">
    <source>
        <dbReference type="ARBA" id="ARBA00022989"/>
    </source>
</evidence>
<sequence length="149" mass="16431">MPQLLLDFIYAFMSTVCFGVIFNIREKHLFFTAFGGALSWVVYKYLLFLGYSAVVSMFFGTIAVSMVSEICAKIFNKPVTLYLICGLIPLVPGSGMYYTTFETVKGNYALSLIKGLDTLSYAGSIAVAVILTSTVANLLTSIFSKKRTY</sequence>
<feature type="transmembrane region" description="Helical" evidence="8">
    <location>
        <begin position="7"/>
        <end position="25"/>
    </location>
</feature>
<keyword evidence="11" id="KW-1185">Reference proteome</keyword>
<keyword evidence="6 8" id="KW-0472">Membrane</keyword>
<evidence type="ECO:0000256" key="4">
    <source>
        <dbReference type="ARBA" id="ARBA00022692"/>
    </source>
</evidence>
<evidence type="ECO:0000256" key="1">
    <source>
        <dbReference type="ARBA" id="ARBA00004651"/>
    </source>
</evidence>
<dbReference type="GO" id="GO:0015744">
    <property type="term" value="P:succinate transport"/>
    <property type="evidence" value="ECO:0007669"/>
    <property type="project" value="TreeGrafter"/>
</dbReference>
<evidence type="ECO:0000256" key="7">
    <source>
        <dbReference type="ARBA" id="ARBA00034125"/>
    </source>
</evidence>